<dbReference type="InterPro" id="IPR033121">
    <property type="entry name" value="PEPTIDASE_A1"/>
</dbReference>
<dbReference type="PANTHER" id="PTHR13683:SF768">
    <property type="entry name" value="EUKARYOTIC ASPARTYL PROTEASE FAMILY PROTEIN"/>
    <property type="match status" value="1"/>
</dbReference>
<comment type="caution">
    <text evidence="9">The sequence shown here is derived from an EMBL/GenBank/DDBJ whole genome shotgun (WGS) entry which is preliminary data.</text>
</comment>
<evidence type="ECO:0000256" key="3">
    <source>
        <dbReference type="ARBA" id="ARBA00022750"/>
    </source>
</evidence>
<keyword evidence="3" id="KW-0064">Aspartyl protease</keyword>
<protein>
    <recommendedName>
        <fullName evidence="8">Peptidase A1 domain-containing protein</fullName>
    </recommendedName>
</protein>
<dbReference type="PANTHER" id="PTHR13683">
    <property type="entry name" value="ASPARTYL PROTEASES"/>
    <property type="match status" value="1"/>
</dbReference>
<dbReference type="AlphaFoldDB" id="A0A835EH51"/>
<dbReference type="FunFam" id="2.40.70.10:FF:000056">
    <property type="entry name" value="Eukaryotic aspartyl protease family protein"/>
    <property type="match status" value="1"/>
</dbReference>
<dbReference type="InterPro" id="IPR032799">
    <property type="entry name" value="TAXi_C"/>
</dbReference>
<organism evidence="9 10">
    <name type="scientific">Digitaria exilis</name>
    <dbReference type="NCBI Taxonomy" id="1010633"/>
    <lineage>
        <taxon>Eukaryota</taxon>
        <taxon>Viridiplantae</taxon>
        <taxon>Streptophyta</taxon>
        <taxon>Embryophyta</taxon>
        <taxon>Tracheophyta</taxon>
        <taxon>Spermatophyta</taxon>
        <taxon>Magnoliopsida</taxon>
        <taxon>Liliopsida</taxon>
        <taxon>Poales</taxon>
        <taxon>Poaceae</taxon>
        <taxon>PACMAD clade</taxon>
        <taxon>Panicoideae</taxon>
        <taxon>Panicodae</taxon>
        <taxon>Paniceae</taxon>
        <taxon>Anthephorinae</taxon>
        <taxon>Digitaria</taxon>
    </lineage>
</organism>
<keyword evidence="7" id="KW-0732">Signal</keyword>
<name>A0A835EH51_9POAL</name>
<reference evidence="9" key="1">
    <citation type="submission" date="2020-07" db="EMBL/GenBank/DDBJ databases">
        <title>Genome sequence and genetic diversity analysis of an under-domesticated orphan crop, white fonio (Digitaria exilis).</title>
        <authorList>
            <person name="Bennetzen J.L."/>
            <person name="Chen S."/>
            <person name="Ma X."/>
            <person name="Wang X."/>
            <person name="Yssel A.E.J."/>
            <person name="Chaluvadi S.R."/>
            <person name="Johnson M."/>
            <person name="Gangashetty P."/>
            <person name="Hamidou F."/>
            <person name="Sanogo M.D."/>
            <person name="Zwaenepoel A."/>
            <person name="Wallace J."/>
            <person name="Van De Peer Y."/>
            <person name="Van Deynze A."/>
        </authorList>
    </citation>
    <scope>NUCLEOTIDE SEQUENCE</scope>
    <source>
        <tissue evidence="9">Leaves</tissue>
    </source>
</reference>
<dbReference type="Pfam" id="PF14543">
    <property type="entry name" value="TAXi_N"/>
    <property type="match status" value="1"/>
</dbReference>
<keyword evidence="10" id="KW-1185">Reference proteome</keyword>
<sequence>MGAPRALLRLLLPLLAALLLPRSAATGVFQVRRRVPVADGPGAAALRAHDGRRHGRLLAAADLPLGGLGLPTDTGYVPPLLRLRRSFFFFPFGDSAAAPVVVVVVADSVTGIAWPRARRLYFTEIKLGTPPKRYYVQVDTGSDLLWVNCISCVRCPHKSGLGLDLTLYDPKASSTGSTVSCDQGFCAATYQGQLLGCTPNVPCEYNVVYGDGSSTTGFFVTDVLQFDQVTGNGQTQPGNGTVTFGCGAQQGGDLGSSNQALDGILGFGQANTSMLSQLAAAGKVKKIFAHCLDTIKGGGIFAIGDVVQPKVKATPLVAGMMHYNVNLESIDVGGTTLQLPAHVFETGKNKGTIIDSGTTLTYLPELVFKEVMLAVFNKHQDIKFHNVQDFLCFQYSGSVDDAFPTITFHFADNLALHVYPHEYFFPNGNDMYCVGFQNGALQSKDGKDIVLLGDLVLSNKLVVYDLEKQVIGWTDYNCSSSIKVKDDKTGATYTVNSHDISSAWRFHWHESLVLLLVTVVCSYLIR</sequence>
<feature type="signal peptide" evidence="7">
    <location>
        <begin position="1"/>
        <end position="25"/>
    </location>
</feature>
<dbReference type="Proteomes" id="UP000636709">
    <property type="component" value="Unassembled WGS sequence"/>
</dbReference>
<proteinExistence type="inferred from homology"/>
<comment type="similarity">
    <text evidence="1">Belongs to the peptidase A1 family.</text>
</comment>
<dbReference type="OrthoDB" id="2747330at2759"/>
<dbReference type="GO" id="GO:0006508">
    <property type="term" value="P:proteolysis"/>
    <property type="evidence" value="ECO:0007669"/>
    <property type="project" value="UniProtKB-KW"/>
</dbReference>
<feature type="active site" evidence="6">
    <location>
        <position position="355"/>
    </location>
</feature>
<dbReference type="InterPro" id="IPR034161">
    <property type="entry name" value="Pepsin-like_plant"/>
</dbReference>
<evidence type="ECO:0000256" key="4">
    <source>
        <dbReference type="ARBA" id="ARBA00022801"/>
    </source>
</evidence>
<dbReference type="Pfam" id="PF14541">
    <property type="entry name" value="TAXi_C"/>
    <property type="match status" value="1"/>
</dbReference>
<evidence type="ECO:0000256" key="6">
    <source>
        <dbReference type="PIRSR" id="PIRSR601461-1"/>
    </source>
</evidence>
<accession>A0A835EH51</accession>
<keyword evidence="2" id="KW-0645">Protease</keyword>
<dbReference type="PROSITE" id="PS51767">
    <property type="entry name" value="PEPTIDASE_A1"/>
    <property type="match status" value="1"/>
</dbReference>
<feature type="chain" id="PRO_5032885721" description="Peptidase A1 domain-containing protein" evidence="7">
    <location>
        <begin position="26"/>
        <end position="526"/>
    </location>
</feature>
<evidence type="ECO:0000256" key="5">
    <source>
        <dbReference type="ARBA" id="ARBA00023180"/>
    </source>
</evidence>
<dbReference type="CDD" id="cd05476">
    <property type="entry name" value="pepsin_A_like_plant"/>
    <property type="match status" value="1"/>
</dbReference>
<evidence type="ECO:0000313" key="10">
    <source>
        <dbReference type="Proteomes" id="UP000636709"/>
    </source>
</evidence>
<dbReference type="PRINTS" id="PR00792">
    <property type="entry name" value="PEPSIN"/>
</dbReference>
<dbReference type="Gene3D" id="2.40.70.10">
    <property type="entry name" value="Acid Proteases"/>
    <property type="match status" value="2"/>
</dbReference>
<keyword evidence="4" id="KW-0378">Hydrolase</keyword>
<evidence type="ECO:0000256" key="1">
    <source>
        <dbReference type="ARBA" id="ARBA00007447"/>
    </source>
</evidence>
<evidence type="ECO:0000256" key="7">
    <source>
        <dbReference type="SAM" id="SignalP"/>
    </source>
</evidence>
<gene>
    <name evidence="9" type="ORF">HU200_043862</name>
</gene>
<feature type="domain" description="Peptidase A1" evidence="8">
    <location>
        <begin position="121"/>
        <end position="474"/>
    </location>
</feature>
<evidence type="ECO:0000259" key="8">
    <source>
        <dbReference type="PROSITE" id="PS51767"/>
    </source>
</evidence>
<evidence type="ECO:0000313" key="9">
    <source>
        <dbReference type="EMBL" id="KAF8685938.1"/>
    </source>
</evidence>
<dbReference type="EMBL" id="JACEFO010002082">
    <property type="protein sequence ID" value="KAF8685938.1"/>
    <property type="molecule type" value="Genomic_DNA"/>
</dbReference>
<keyword evidence="5" id="KW-0325">Glycoprotein</keyword>
<dbReference type="GO" id="GO:0004190">
    <property type="term" value="F:aspartic-type endopeptidase activity"/>
    <property type="evidence" value="ECO:0007669"/>
    <property type="project" value="UniProtKB-KW"/>
</dbReference>
<dbReference type="InterPro" id="IPR021109">
    <property type="entry name" value="Peptidase_aspartic_dom_sf"/>
</dbReference>
<dbReference type="InterPro" id="IPR032861">
    <property type="entry name" value="TAXi_N"/>
</dbReference>
<dbReference type="InterPro" id="IPR001461">
    <property type="entry name" value="Aspartic_peptidase_A1"/>
</dbReference>
<evidence type="ECO:0000256" key="2">
    <source>
        <dbReference type="ARBA" id="ARBA00022670"/>
    </source>
</evidence>
<dbReference type="FunFam" id="2.40.70.10:FF:000028">
    <property type="entry name" value="Eukaryotic aspartyl protease family protein"/>
    <property type="match status" value="1"/>
</dbReference>
<dbReference type="SUPFAM" id="SSF50630">
    <property type="entry name" value="Acid proteases"/>
    <property type="match status" value="1"/>
</dbReference>
<feature type="active site" evidence="6">
    <location>
        <position position="139"/>
    </location>
</feature>